<dbReference type="Gene3D" id="3.40.50.2300">
    <property type="match status" value="2"/>
</dbReference>
<dbReference type="Proteomes" id="UP000051936">
    <property type="component" value="Unassembled WGS sequence"/>
</dbReference>
<name>A0A0R3E0V0_9BRAD</name>
<comment type="caution">
    <text evidence="3">The sequence shown here is derived from an EMBL/GenBank/DDBJ whole genome shotgun (WGS) entry which is preliminary data.</text>
</comment>
<dbReference type="SUPFAM" id="SSF53822">
    <property type="entry name" value="Periplasmic binding protein-like I"/>
    <property type="match status" value="1"/>
</dbReference>
<dbReference type="OrthoDB" id="9784230at2"/>
<sequence length="338" mass="36723">MAGDRRSISLTRRSALVTLGSIAGSALLNRSSYAADKLKVAGVYSVPVDQQWASRLHIALKAAEARGDIVYSWSESVANTDMERTIRDWAEKKPQLVIADAFAIERNARKVAADYPKTAFLMGSSFGPTDPNYSVFDNFIQDASYLTGIIAGGMSKSGVIGMVGGYPIPEVNRLMNAFMEGVREVNPKAKFFISFIGSWFDPPKAKEAAYAQIERGADLLYAERFGVSDAAKEKGVLTIGNLVNTQPQYPNTVVVSALWHMEPTIDKVIAKLKEGSYKAEDYGSFSMMKFGGASVSPLGTFEGKVPSEIMAKVADREKAIRDGSFVVKVNDTEPKSTV</sequence>
<evidence type="ECO:0000313" key="3">
    <source>
        <dbReference type="EMBL" id="KRQ15847.1"/>
    </source>
</evidence>
<keyword evidence="4" id="KW-1185">Reference proteome</keyword>
<keyword evidence="1" id="KW-0732">Signal</keyword>
<reference evidence="3 4" key="1">
    <citation type="submission" date="2015-09" db="EMBL/GenBank/DDBJ databases">
        <title>Draft Genome Sequence of Bradyrhizobium manausense Strain BR 3351T, a Novel Symbiotic Nitrogen-Fixing Alphaproteobacterium Isolated from Brazilian Amazon Rain Forest.</title>
        <authorList>
            <person name="De Araujo J.L."/>
            <person name="Zilli J.E."/>
        </authorList>
    </citation>
    <scope>NUCLEOTIDE SEQUENCE [LARGE SCALE GENOMIC DNA]</scope>
    <source>
        <strain evidence="3 4">BR3351</strain>
    </source>
</reference>
<dbReference type="InterPro" id="IPR028082">
    <property type="entry name" value="Peripla_BP_I"/>
</dbReference>
<evidence type="ECO:0000313" key="4">
    <source>
        <dbReference type="Proteomes" id="UP000051936"/>
    </source>
</evidence>
<dbReference type="PANTHER" id="PTHR43208:SF1">
    <property type="entry name" value="ABC TRANSPORTER SUBSTRATE-BINDING PROTEIN"/>
    <property type="match status" value="1"/>
</dbReference>
<protein>
    <submittedName>
        <fullName evidence="3">ABC transporter substrate-binding protein</fullName>
    </submittedName>
</protein>
<dbReference type="EMBL" id="LJYG01000034">
    <property type="protein sequence ID" value="KRQ15847.1"/>
    <property type="molecule type" value="Genomic_DNA"/>
</dbReference>
<dbReference type="AlphaFoldDB" id="A0A0R3E0V0"/>
<dbReference type="InterPro" id="IPR052910">
    <property type="entry name" value="ABC-Purine-Binding"/>
</dbReference>
<feature type="domain" description="ABC transporter substrate-binding protein PnrA-like" evidence="2">
    <location>
        <begin position="51"/>
        <end position="275"/>
    </location>
</feature>
<dbReference type="CDD" id="cd06304">
    <property type="entry name" value="PBP1_BmpA_Med_PnrA-like"/>
    <property type="match status" value="1"/>
</dbReference>
<proteinExistence type="predicted"/>
<evidence type="ECO:0000256" key="1">
    <source>
        <dbReference type="ARBA" id="ARBA00022729"/>
    </source>
</evidence>
<dbReference type="InterPro" id="IPR003760">
    <property type="entry name" value="PnrA-like"/>
</dbReference>
<dbReference type="STRING" id="989370.AOQ71_07890"/>
<dbReference type="GO" id="GO:0005886">
    <property type="term" value="C:plasma membrane"/>
    <property type="evidence" value="ECO:0007669"/>
    <property type="project" value="InterPro"/>
</dbReference>
<accession>A0A0R3E0V0</accession>
<dbReference type="RefSeq" id="WP_057744209.1">
    <property type="nucleotide sequence ID" value="NZ_LJYG01000034.1"/>
</dbReference>
<dbReference type="PANTHER" id="PTHR43208">
    <property type="entry name" value="ABC TRANSPORTER SUBSTRATE-BINDING PROTEIN"/>
    <property type="match status" value="1"/>
</dbReference>
<evidence type="ECO:0000259" key="2">
    <source>
        <dbReference type="Pfam" id="PF02608"/>
    </source>
</evidence>
<dbReference type="Pfam" id="PF02608">
    <property type="entry name" value="Bmp"/>
    <property type="match status" value="1"/>
</dbReference>
<gene>
    <name evidence="3" type="ORF">AOQ71_07890</name>
</gene>
<organism evidence="3 4">
    <name type="scientific">Bradyrhizobium manausense</name>
    <dbReference type="NCBI Taxonomy" id="989370"/>
    <lineage>
        <taxon>Bacteria</taxon>
        <taxon>Pseudomonadati</taxon>
        <taxon>Pseudomonadota</taxon>
        <taxon>Alphaproteobacteria</taxon>
        <taxon>Hyphomicrobiales</taxon>
        <taxon>Nitrobacteraceae</taxon>
        <taxon>Bradyrhizobium</taxon>
    </lineage>
</organism>